<sequence>MLNLNYPQRATDLTGEWIANNGKQYIMRQFQLPRIGPSFCWAGFDGPTGANINIGAVRYSQANPEIKIITTSWVDIPYTSGGGTLGRLGLRSNDTQTKLFKESGNDFPATEWSKFQSTRLPIPMSGTSEFEQTRGVNYSVWNGNDGGTYYMTWETNEGPWSEFNLVTAGLGMFQNGKPMSVLYTNRAPSSPFVCQGYWIQVGSPFTPDMGLGRVKFNWNGRDKMTRNGFEGSGNPPTELTLKGNR</sequence>
<accession>A0A410WWK0</accession>
<dbReference type="EMBL" id="CP026520">
    <property type="protein sequence ID" value="QAV18795.1"/>
    <property type="molecule type" value="Genomic_DNA"/>
</dbReference>
<evidence type="ECO:0000256" key="1">
    <source>
        <dbReference type="SAM" id="MobiDB-lite"/>
    </source>
</evidence>
<dbReference type="KEGG" id="pchi:PC41400_14345"/>
<dbReference type="AlphaFoldDB" id="A0A410WWK0"/>
<reference evidence="2 3" key="1">
    <citation type="submission" date="2018-01" db="EMBL/GenBank/DDBJ databases">
        <title>The whole genome sequencing and assembly of Paenibacillus chitinolyticus KCCM 41400 strain.</title>
        <authorList>
            <person name="Kim J.-Y."/>
            <person name="Park M.-K."/>
            <person name="Lee Y.-J."/>
            <person name="Yi H."/>
            <person name="Bahn Y.-S."/>
            <person name="Kim J.F."/>
            <person name="Lee D.-W."/>
        </authorList>
    </citation>
    <scope>NUCLEOTIDE SEQUENCE [LARGE SCALE GENOMIC DNA]</scope>
    <source>
        <strain evidence="2 3">KCCM 41400</strain>
    </source>
</reference>
<evidence type="ECO:0000313" key="2">
    <source>
        <dbReference type="EMBL" id="QAV18795.1"/>
    </source>
</evidence>
<organism evidence="2 3">
    <name type="scientific">Paenibacillus chitinolyticus</name>
    <dbReference type="NCBI Taxonomy" id="79263"/>
    <lineage>
        <taxon>Bacteria</taxon>
        <taxon>Bacillati</taxon>
        <taxon>Bacillota</taxon>
        <taxon>Bacilli</taxon>
        <taxon>Bacillales</taxon>
        <taxon>Paenibacillaceae</taxon>
        <taxon>Paenibacillus</taxon>
    </lineage>
</organism>
<feature type="region of interest" description="Disordered" evidence="1">
    <location>
        <begin position="225"/>
        <end position="245"/>
    </location>
</feature>
<proteinExistence type="predicted"/>
<protein>
    <submittedName>
        <fullName evidence="2">Uncharacterized protein</fullName>
    </submittedName>
</protein>
<evidence type="ECO:0000313" key="3">
    <source>
        <dbReference type="Proteomes" id="UP000288943"/>
    </source>
</evidence>
<name>A0A410WWK0_9BACL</name>
<gene>
    <name evidence="2" type="ORF">PC41400_14345</name>
</gene>
<dbReference type="Proteomes" id="UP000288943">
    <property type="component" value="Chromosome"/>
</dbReference>